<proteinExistence type="inferred from homology"/>
<dbReference type="Proteomes" id="UP000077266">
    <property type="component" value="Unassembled WGS sequence"/>
</dbReference>
<feature type="domain" description="Flavodoxin-like" evidence="16">
    <location>
        <begin position="497"/>
        <end position="642"/>
    </location>
</feature>
<keyword evidence="12" id="KW-0560">Oxidoreductase</keyword>
<evidence type="ECO:0000256" key="15">
    <source>
        <dbReference type="PIRSR" id="PIRSR000209-1"/>
    </source>
</evidence>
<dbReference type="PANTHER" id="PTHR19384:SF127">
    <property type="entry name" value="BIFUNCTIONAL CYTOCHROME P450_NADPH--P450 REDUCTASE"/>
    <property type="match status" value="1"/>
</dbReference>
<dbReference type="SUPFAM" id="SSF48264">
    <property type="entry name" value="Cytochrome P450"/>
    <property type="match status" value="1"/>
</dbReference>
<keyword evidence="5" id="KW-0813">Transport</keyword>
<dbReference type="GO" id="GO:0003958">
    <property type="term" value="F:NADPH-hemoprotein reductase activity"/>
    <property type="evidence" value="ECO:0007669"/>
    <property type="project" value="InterPro"/>
</dbReference>
<dbReference type="PIRSF" id="PIRSF000209">
    <property type="entry name" value="Bifunctional_P450_P450R"/>
    <property type="match status" value="1"/>
</dbReference>
<dbReference type="PRINTS" id="PR00385">
    <property type="entry name" value="P450"/>
</dbReference>
<keyword evidence="10" id="KW-0274">FAD</keyword>
<dbReference type="GO" id="GO:0005829">
    <property type="term" value="C:cytosol"/>
    <property type="evidence" value="ECO:0007669"/>
    <property type="project" value="TreeGrafter"/>
</dbReference>
<dbReference type="InterPro" id="IPR017927">
    <property type="entry name" value="FAD-bd_FR_type"/>
</dbReference>
<dbReference type="Gene3D" id="1.10.630.10">
    <property type="entry name" value="Cytochrome P450"/>
    <property type="match status" value="1"/>
</dbReference>
<evidence type="ECO:0000256" key="8">
    <source>
        <dbReference type="ARBA" id="ARBA00022643"/>
    </source>
</evidence>
<reference evidence="18 19" key="1">
    <citation type="journal article" date="2016" name="Mol. Biol. Evol.">
        <title>Comparative Genomics of Early-Diverging Mushroom-Forming Fungi Provides Insights into the Origins of Lignocellulose Decay Capabilities.</title>
        <authorList>
            <person name="Nagy L.G."/>
            <person name="Riley R."/>
            <person name="Tritt A."/>
            <person name="Adam C."/>
            <person name="Daum C."/>
            <person name="Floudas D."/>
            <person name="Sun H."/>
            <person name="Yadav J.S."/>
            <person name="Pangilinan J."/>
            <person name="Larsson K.H."/>
            <person name="Matsuura K."/>
            <person name="Barry K."/>
            <person name="Labutti K."/>
            <person name="Kuo R."/>
            <person name="Ohm R.A."/>
            <person name="Bhattacharya S.S."/>
            <person name="Shirouzu T."/>
            <person name="Yoshinaga Y."/>
            <person name="Martin F.M."/>
            <person name="Grigoriev I.V."/>
            <person name="Hibbett D.S."/>
        </authorList>
    </citation>
    <scope>NUCLEOTIDE SEQUENCE [LARGE SCALE GENOMIC DNA]</scope>
    <source>
        <strain evidence="18 19">HHB12029</strain>
    </source>
</reference>
<protein>
    <submittedName>
        <fullName evidence="18">Cytochrome P450</fullName>
    </submittedName>
</protein>
<dbReference type="Pfam" id="PF00175">
    <property type="entry name" value="NAD_binding_1"/>
    <property type="match status" value="1"/>
</dbReference>
<dbReference type="OrthoDB" id="1470350at2759"/>
<dbReference type="CDD" id="cd11068">
    <property type="entry name" value="CYP120A1"/>
    <property type="match status" value="1"/>
</dbReference>
<dbReference type="Gene3D" id="1.20.990.10">
    <property type="entry name" value="NADPH-cytochrome p450 Reductase, Chain A, domain 3"/>
    <property type="match status" value="1"/>
</dbReference>
<sequence>MASSTTIEPIPQPPTIPFLGNILDIDQELPLSSFKLLAKQYGDIYQLTFGGRRRVFIAGVALVQEACDESRFVKSTRGPLDQIRNLTGDALFTAHHDEENWGVAHRILMPAFGPASIRNMFDDMKDILGQLVLKWERFGPDHAINPTDDFTRLAFDTLALCVMGYRLNSFYTESSPPFVTAMGSFLAESGRRASRPGILQLLVGSKQYEEDMSVMLQLAEKIVAERRAKPTEGKDLLNLMLTARDPVTGRGLTDKSIYEQMITFLIAGHETSSGFLSFTMYHLVKNPDAYAKLRDEVDAVLGEEEELRVEHLGRMVYLQAVMRESIRLDPPTVAQSVQPKQDTLITDAANGGKQYQLYKDESVILLNHCSQRDEKVWGEDAEEFKPERMLDGKFEAMPPKAWLPFGNGARACIGRPFAWQEVQMCLATLMRKFDFSLAEPGYELHIKQALAVKPAGFKFFARPRSTTAGIPRSLPATHVVDAKQVVDVGREESGKTLHVLYGSNTGSCETFAQRIVGAARAHGFRASIGTMDSVAGTGRLEEVAKDGPVVVVTASFEGEPPDNAVHFVRGLSDLKPPSLAGLQYAVFGCGNHDWVHTYQRIPRLVDDALANAGATRIVERGEADAGGEAFFESFDEWEEGFWKALGDVYQVAAKEGEEAGGEELAVDVSPPTQRASTLRQPDAQLGHVLENRLLTGPGAIPKHHIEIKLPEGVSYRAGDYLAILPTNPVESVRRALKRLGLSPEQQVTINSASPTTLPTGRPVNLYEVLSGYVELAQPATKKNIEALIRRAPAGGETHAALTALLQNYSAAVLEPRLSVLSILESYTDITISVGTFLTMLPAMRVRQYSISSSPLWDPTRVSLTIGVLRADELSGTGELFQGVASTYLEHLAAGDHVQIAVRPSGAHFHLPEDPSVPVVLLGSGSGIAPLRGFIQERAMQKRAGRDVGRVTLFYGCRAPDVDYLYFGEDGDGEMKKWVEEGVLDVRPAFSRAPELSEGCRYVQHRVYHDRELIDENYNAGAKFYLCGSARTSQGIREVCVKLIMEKQGWDQARAEEAWGRLQKERYAADVFG</sequence>
<dbReference type="InterPro" id="IPR017972">
    <property type="entry name" value="Cyt_P450_CS"/>
</dbReference>
<keyword evidence="8" id="KW-0288">FMN</keyword>
<dbReference type="FunFam" id="1.10.630.10:FF:000040">
    <property type="entry name" value="Bifunctional cytochrome P450/NADPH--P450 reductase"/>
    <property type="match status" value="1"/>
</dbReference>
<dbReference type="PROSITE" id="PS00086">
    <property type="entry name" value="CYTOCHROME_P450"/>
    <property type="match status" value="1"/>
</dbReference>
<dbReference type="STRING" id="1314781.A0A165LW44"/>
<evidence type="ECO:0000256" key="12">
    <source>
        <dbReference type="ARBA" id="ARBA00023002"/>
    </source>
</evidence>
<evidence type="ECO:0000313" key="19">
    <source>
        <dbReference type="Proteomes" id="UP000077266"/>
    </source>
</evidence>
<evidence type="ECO:0000256" key="13">
    <source>
        <dbReference type="ARBA" id="ARBA00023004"/>
    </source>
</evidence>
<dbReference type="Pfam" id="PF00067">
    <property type="entry name" value="p450"/>
    <property type="match status" value="1"/>
</dbReference>
<dbReference type="InterPro" id="IPR039261">
    <property type="entry name" value="FNR_nucleotide-bd"/>
</dbReference>
<comment type="similarity">
    <text evidence="4">In the N-terminal section; belongs to the cytochrome P450 family.</text>
</comment>
<dbReference type="GO" id="GO:0070330">
    <property type="term" value="F:aromatase activity"/>
    <property type="evidence" value="ECO:0007669"/>
    <property type="project" value="InterPro"/>
</dbReference>
<dbReference type="InterPro" id="IPR036396">
    <property type="entry name" value="Cyt_P450_sf"/>
</dbReference>
<comment type="cofactor">
    <cofactor evidence="3">
        <name>FAD</name>
        <dbReference type="ChEBI" id="CHEBI:57692"/>
    </cofactor>
</comment>
<evidence type="ECO:0000256" key="2">
    <source>
        <dbReference type="ARBA" id="ARBA00001971"/>
    </source>
</evidence>
<evidence type="ECO:0000256" key="5">
    <source>
        <dbReference type="ARBA" id="ARBA00022448"/>
    </source>
</evidence>
<dbReference type="SUPFAM" id="SSF52218">
    <property type="entry name" value="Flavoproteins"/>
    <property type="match status" value="1"/>
</dbReference>
<evidence type="ECO:0000256" key="14">
    <source>
        <dbReference type="ARBA" id="ARBA00023033"/>
    </source>
</evidence>
<keyword evidence="7" id="KW-0285">Flavoprotein</keyword>
<dbReference type="SUPFAM" id="SSF52343">
    <property type="entry name" value="Ferredoxin reductase-like, C-terminal NADP-linked domain"/>
    <property type="match status" value="1"/>
</dbReference>
<dbReference type="GO" id="GO:0050660">
    <property type="term" value="F:flavin adenine dinucleotide binding"/>
    <property type="evidence" value="ECO:0007669"/>
    <property type="project" value="TreeGrafter"/>
</dbReference>
<keyword evidence="11" id="KW-0521">NADP</keyword>
<feature type="domain" description="FAD-binding FR-type" evidence="17">
    <location>
        <begin position="681"/>
        <end position="911"/>
    </location>
</feature>
<dbReference type="GO" id="GO:0020037">
    <property type="term" value="F:heme binding"/>
    <property type="evidence" value="ECO:0007669"/>
    <property type="project" value="InterPro"/>
</dbReference>
<dbReference type="EMBL" id="KV425919">
    <property type="protein sequence ID" value="KZV98413.1"/>
    <property type="molecule type" value="Genomic_DNA"/>
</dbReference>
<dbReference type="InterPro" id="IPR008254">
    <property type="entry name" value="Flavodoxin/NO_synth"/>
</dbReference>
<dbReference type="GO" id="GO:0005506">
    <property type="term" value="F:iron ion binding"/>
    <property type="evidence" value="ECO:0007669"/>
    <property type="project" value="InterPro"/>
</dbReference>
<keyword evidence="9 15" id="KW-0479">Metal-binding</keyword>
<evidence type="ECO:0000256" key="7">
    <source>
        <dbReference type="ARBA" id="ARBA00022630"/>
    </source>
</evidence>
<dbReference type="InterPro" id="IPR001433">
    <property type="entry name" value="OxRdtase_FAD/NAD-bd"/>
</dbReference>
<dbReference type="InterPro" id="IPR023173">
    <property type="entry name" value="NADPH_Cyt_P450_Rdtase_alpha"/>
</dbReference>
<dbReference type="InterPro" id="IPR003097">
    <property type="entry name" value="CysJ-like_FAD-binding"/>
</dbReference>
<dbReference type="PANTHER" id="PTHR19384">
    <property type="entry name" value="NITRIC OXIDE SYNTHASE-RELATED"/>
    <property type="match status" value="1"/>
</dbReference>
<evidence type="ECO:0000256" key="6">
    <source>
        <dbReference type="ARBA" id="ARBA00022617"/>
    </source>
</evidence>
<keyword evidence="13 15" id="KW-0408">Iron</keyword>
<dbReference type="Pfam" id="PF00667">
    <property type="entry name" value="FAD_binding_1"/>
    <property type="match status" value="1"/>
</dbReference>
<evidence type="ECO:0000256" key="9">
    <source>
        <dbReference type="ARBA" id="ARBA00022723"/>
    </source>
</evidence>
<accession>A0A165LW44</accession>
<dbReference type="AlphaFoldDB" id="A0A165LW44"/>
<evidence type="ECO:0000256" key="3">
    <source>
        <dbReference type="ARBA" id="ARBA00001974"/>
    </source>
</evidence>
<dbReference type="InterPro" id="IPR029039">
    <property type="entry name" value="Flavoprotein-like_sf"/>
</dbReference>
<keyword evidence="6 15" id="KW-0349">Heme</keyword>
<evidence type="ECO:0000259" key="17">
    <source>
        <dbReference type="PROSITE" id="PS51384"/>
    </source>
</evidence>
<evidence type="ECO:0000313" key="18">
    <source>
        <dbReference type="EMBL" id="KZV98413.1"/>
    </source>
</evidence>
<dbReference type="SUPFAM" id="SSF63380">
    <property type="entry name" value="Riboflavin synthase domain-like"/>
    <property type="match status" value="1"/>
</dbReference>
<dbReference type="PROSITE" id="PS50902">
    <property type="entry name" value="FLAVODOXIN_LIKE"/>
    <property type="match status" value="1"/>
</dbReference>
<dbReference type="Gene3D" id="3.40.50.360">
    <property type="match status" value="1"/>
</dbReference>
<dbReference type="GO" id="GO:0010181">
    <property type="term" value="F:FMN binding"/>
    <property type="evidence" value="ECO:0007669"/>
    <property type="project" value="InterPro"/>
</dbReference>
<evidence type="ECO:0000256" key="1">
    <source>
        <dbReference type="ARBA" id="ARBA00001917"/>
    </source>
</evidence>
<dbReference type="CDD" id="cd06206">
    <property type="entry name" value="bifunctional_CYPOR"/>
    <property type="match status" value="1"/>
</dbReference>
<dbReference type="PROSITE" id="PS51384">
    <property type="entry name" value="FAD_FR"/>
    <property type="match status" value="1"/>
</dbReference>
<keyword evidence="14" id="KW-0503">Monooxygenase</keyword>
<comment type="cofactor">
    <cofactor evidence="1">
        <name>FMN</name>
        <dbReference type="ChEBI" id="CHEBI:58210"/>
    </cofactor>
</comment>
<evidence type="ECO:0000256" key="10">
    <source>
        <dbReference type="ARBA" id="ARBA00022827"/>
    </source>
</evidence>
<name>A0A165LW44_EXIGL</name>
<dbReference type="Gene3D" id="3.40.50.80">
    <property type="entry name" value="Nucleotide-binding domain of ferredoxin-NADP reductase (FNR) module"/>
    <property type="match status" value="1"/>
</dbReference>
<dbReference type="InterPro" id="IPR001128">
    <property type="entry name" value="Cyt_P450"/>
</dbReference>
<feature type="binding site" description="axial binding residue" evidence="15">
    <location>
        <position position="412"/>
    </location>
    <ligand>
        <name>heme</name>
        <dbReference type="ChEBI" id="CHEBI:30413"/>
    </ligand>
    <ligandPart>
        <name>Fe</name>
        <dbReference type="ChEBI" id="CHEBI:18248"/>
    </ligandPart>
</feature>
<dbReference type="Gene3D" id="2.40.30.10">
    <property type="entry name" value="Translation factors"/>
    <property type="match status" value="1"/>
</dbReference>
<organism evidence="18 19">
    <name type="scientific">Exidia glandulosa HHB12029</name>
    <dbReference type="NCBI Taxonomy" id="1314781"/>
    <lineage>
        <taxon>Eukaryota</taxon>
        <taxon>Fungi</taxon>
        <taxon>Dikarya</taxon>
        <taxon>Basidiomycota</taxon>
        <taxon>Agaricomycotina</taxon>
        <taxon>Agaricomycetes</taxon>
        <taxon>Auriculariales</taxon>
        <taxon>Exidiaceae</taxon>
        <taxon>Exidia</taxon>
    </lineage>
</organism>
<gene>
    <name evidence="18" type="ORF">EXIGLDRAFT_728143</name>
</gene>
<evidence type="ECO:0000256" key="4">
    <source>
        <dbReference type="ARBA" id="ARBA00010018"/>
    </source>
</evidence>
<evidence type="ECO:0000256" key="11">
    <source>
        <dbReference type="ARBA" id="ARBA00022857"/>
    </source>
</evidence>
<dbReference type="InParanoid" id="A0A165LW44"/>
<comment type="cofactor">
    <cofactor evidence="2 15">
        <name>heme</name>
        <dbReference type="ChEBI" id="CHEBI:30413"/>
    </cofactor>
</comment>
<dbReference type="Pfam" id="PF00258">
    <property type="entry name" value="Flavodoxin_1"/>
    <property type="match status" value="1"/>
</dbReference>
<dbReference type="InterPro" id="IPR023206">
    <property type="entry name" value="Bifunctional_P450_P450_red"/>
</dbReference>
<keyword evidence="19" id="KW-1185">Reference proteome</keyword>
<dbReference type="PRINTS" id="PR00463">
    <property type="entry name" value="EP450I"/>
</dbReference>
<evidence type="ECO:0000259" key="16">
    <source>
        <dbReference type="PROSITE" id="PS50902"/>
    </source>
</evidence>
<dbReference type="InterPro" id="IPR017938">
    <property type="entry name" value="Riboflavin_synthase-like_b-brl"/>
</dbReference>
<dbReference type="InterPro" id="IPR002401">
    <property type="entry name" value="Cyt_P450_E_grp-I"/>
</dbReference>